<dbReference type="PANTHER" id="PTHR45453:SF1">
    <property type="entry name" value="PHOSPHATE REGULON SENSOR PROTEIN PHOR"/>
    <property type="match status" value="1"/>
</dbReference>
<keyword evidence="8" id="KW-0812">Transmembrane</keyword>
<dbReference type="PRINTS" id="PR00344">
    <property type="entry name" value="BCTRLSENSOR"/>
</dbReference>
<evidence type="ECO:0000313" key="11">
    <source>
        <dbReference type="Proteomes" id="UP000429958"/>
    </source>
</evidence>
<evidence type="ECO:0000259" key="9">
    <source>
        <dbReference type="PROSITE" id="PS50109"/>
    </source>
</evidence>
<evidence type="ECO:0000256" key="2">
    <source>
        <dbReference type="ARBA" id="ARBA00004370"/>
    </source>
</evidence>
<dbReference type="Proteomes" id="UP000429958">
    <property type="component" value="Unassembled WGS sequence"/>
</dbReference>
<dbReference type="PANTHER" id="PTHR45453">
    <property type="entry name" value="PHOSPHATE REGULON SENSOR PROTEIN PHOR"/>
    <property type="match status" value="1"/>
</dbReference>
<dbReference type="GO" id="GO:0000155">
    <property type="term" value="F:phosphorelay sensor kinase activity"/>
    <property type="evidence" value="ECO:0007669"/>
    <property type="project" value="InterPro"/>
</dbReference>
<keyword evidence="11" id="KW-1185">Reference proteome</keyword>
<evidence type="ECO:0000256" key="3">
    <source>
        <dbReference type="ARBA" id="ARBA00012438"/>
    </source>
</evidence>
<keyword evidence="7" id="KW-0902">Two-component regulatory system</keyword>
<accession>A0A7X2NJQ0</accession>
<evidence type="ECO:0000313" key="10">
    <source>
        <dbReference type="EMBL" id="MSS36075.1"/>
    </source>
</evidence>
<dbReference type="PROSITE" id="PS50109">
    <property type="entry name" value="HIS_KIN"/>
    <property type="match status" value="1"/>
</dbReference>
<comment type="caution">
    <text evidence="10">The sequence shown here is derived from an EMBL/GenBank/DDBJ whole genome shotgun (WGS) entry which is preliminary data.</text>
</comment>
<reference evidence="10 11" key="1">
    <citation type="submission" date="2019-08" db="EMBL/GenBank/DDBJ databases">
        <title>In-depth cultivation of the pig gut microbiome towards novel bacterial diversity and tailored functional studies.</title>
        <authorList>
            <person name="Wylensek D."/>
            <person name="Hitch T.C.A."/>
            <person name="Clavel T."/>
        </authorList>
    </citation>
    <scope>NUCLEOTIDE SEQUENCE [LARGE SCALE GENOMIC DNA]</scope>
    <source>
        <strain evidence="10 11">WCA-389-WT-23D1</strain>
    </source>
</reference>
<dbReference type="EMBL" id="VUMD01000004">
    <property type="protein sequence ID" value="MSS36075.1"/>
    <property type="molecule type" value="Genomic_DNA"/>
</dbReference>
<keyword evidence="8" id="KW-0472">Membrane</keyword>
<dbReference type="InterPro" id="IPR036890">
    <property type="entry name" value="HATPase_C_sf"/>
</dbReference>
<dbReference type="RefSeq" id="WP_154471555.1">
    <property type="nucleotide sequence ID" value="NZ_DBEWUL010000076.1"/>
</dbReference>
<proteinExistence type="predicted"/>
<organism evidence="10 11">
    <name type="scientific">Clostridium porci</name>
    <dbReference type="NCBI Taxonomy" id="2605778"/>
    <lineage>
        <taxon>Bacteria</taxon>
        <taxon>Bacillati</taxon>
        <taxon>Bacillota</taxon>
        <taxon>Clostridia</taxon>
        <taxon>Eubacteriales</taxon>
        <taxon>Clostridiaceae</taxon>
        <taxon>Clostridium</taxon>
    </lineage>
</organism>
<dbReference type="CDD" id="cd00082">
    <property type="entry name" value="HisKA"/>
    <property type="match status" value="1"/>
</dbReference>
<evidence type="ECO:0000256" key="7">
    <source>
        <dbReference type="ARBA" id="ARBA00023012"/>
    </source>
</evidence>
<dbReference type="InterPro" id="IPR004358">
    <property type="entry name" value="Sig_transdc_His_kin-like_C"/>
</dbReference>
<evidence type="ECO:0000256" key="8">
    <source>
        <dbReference type="SAM" id="Phobius"/>
    </source>
</evidence>
<feature type="transmembrane region" description="Helical" evidence="8">
    <location>
        <begin position="154"/>
        <end position="176"/>
    </location>
</feature>
<dbReference type="InterPro" id="IPR036097">
    <property type="entry name" value="HisK_dim/P_sf"/>
</dbReference>
<comment type="subcellular location">
    <subcellularLocation>
        <location evidence="2">Membrane</location>
    </subcellularLocation>
</comment>
<evidence type="ECO:0000256" key="4">
    <source>
        <dbReference type="ARBA" id="ARBA00022553"/>
    </source>
</evidence>
<dbReference type="Gene3D" id="1.10.287.130">
    <property type="match status" value="1"/>
</dbReference>
<comment type="catalytic activity">
    <reaction evidence="1">
        <text>ATP + protein L-histidine = ADP + protein N-phospho-L-histidine.</text>
        <dbReference type="EC" id="2.7.13.3"/>
    </reaction>
</comment>
<dbReference type="SMART" id="SM00388">
    <property type="entry name" value="HisKA"/>
    <property type="match status" value="1"/>
</dbReference>
<feature type="transmembrane region" description="Helical" evidence="8">
    <location>
        <begin position="9"/>
        <end position="35"/>
    </location>
</feature>
<evidence type="ECO:0000256" key="6">
    <source>
        <dbReference type="ARBA" id="ARBA00022777"/>
    </source>
</evidence>
<feature type="domain" description="Histidine kinase" evidence="9">
    <location>
        <begin position="197"/>
        <end position="406"/>
    </location>
</feature>
<keyword evidence="6 10" id="KW-0418">Kinase</keyword>
<dbReference type="CDD" id="cd00075">
    <property type="entry name" value="HATPase"/>
    <property type="match status" value="1"/>
</dbReference>
<dbReference type="InterPro" id="IPR005467">
    <property type="entry name" value="His_kinase_dom"/>
</dbReference>
<dbReference type="SUPFAM" id="SSF55874">
    <property type="entry name" value="ATPase domain of HSP90 chaperone/DNA topoisomerase II/histidine kinase"/>
    <property type="match status" value="1"/>
</dbReference>
<dbReference type="GO" id="GO:0004721">
    <property type="term" value="F:phosphoprotein phosphatase activity"/>
    <property type="evidence" value="ECO:0007669"/>
    <property type="project" value="TreeGrafter"/>
</dbReference>
<evidence type="ECO:0000256" key="1">
    <source>
        <dbReference type="ARBA" id="ARBA00000085"/>
    </source>
</evidence>
<dbReference type="Pfam" id="PF02518">
    <property type="entry name" value="HATPase_c"/>
    <property type="match status" value="1"/>
</dbReference>
<dbReference type="SUPFAM" id="SSF47384">
    <property type="entry name" value="Homodimeric domain of signal transducing histidine kinase"/>
    <property type="match status" value="1"/>
</dbReference>
<dbReference type="Pfam" id="PF00512">
    <property type="entry name" value="HisKA"/>
    <property type="match status" value="1"/>
</dbReference>
<keyword evidence="5" id="KW-0808">Transferase</keyword>
<dbReference type="SMART" id="SM00387">
    <property type="entry name" value="HATPase_c"/>
    <property type="match status" value="1"/>
</dbReference>
<name>A0A7X2NJQ0_9CLOT</name>
<dbReference type="AlphaFoldDB" id="A0A7X2NJQ0"/>
<dbReference type="EC" id="2.7.13.3" evidence="3"/>
<dbReference type="InterPro" id="IPR003661">
    <property type="entry name" value="HisK_dim/P_dom"/>
</dbReference>
<sequence>MTKTLKRRFIIFTMAAVTCLLIFIVLAINGLNWIMLERQSDTVLDILVDSGGAFHKMDFNRPPPFSHPLDMDRMRSSRFFIVRSDANGNIMDVNTDQISSIDYETAKSYALTVWESGKEFGRMEGYKFAVKQMGANRLTFFIDTSGQSESFYRVLFASGAISALCWLILLIIVILLSGKVIRPVLTGMEKQKQFITNAGHEMKTPLAIIQSNNDTMALIHGENKYNVHIRAQTKRLNVLMSNLLTLAKLDEEIPLPTESVNISDLTNELLPVYQEDAQARNLHFNMQIEPDITIQTNRDSFRQMLTILLDNALKYTPDHGYIHLSLTRNGRHTQIIEENTCDPSFEPDPERLFERFYRGDAARTQSKESSGYGIGLSAARAICENFGGKLTAGYPSAGSIRFTARF</sequence>
<dbReference type="GO" id="GO:0005886">
    <property type="term" value="C:plasma membrane"/>
    <property type="evidence" value="ECO:0007669"/>
    <property type="project" value="TreeGrafter"/>
</dbReference>
<protein>
    <recommendedName>
        <fullName evidence="3">histidine kinase</fullName>
        <ecNumber evidence="3">2.7.13.3</ecNumber>
    </recommendedName>
</protein>
<keyword evidence="4" id="KW-0597">Phosphoprotein</keyword>
<keyword evidence="8" id="KW-1133">Transmembrane helix</keyword>
<dbReference type="InterPro" id="IPR003594">
    <property type="entry name" value="HATPase_dom"/>
</dbReference>
<dbReference type="InterPro" id="IPR050351">
    <property type="entry name" value="BphY/WalK/GraS-like"/>
</dbReference>
<dbReference type="Gene3D" id="3.30.565.10">
    <property type="entry name" value="Histidine kinase-like ATPase, C-terminal domain"/>
    <property type="match status" value="1"/>
</dbReference>
<dbReference type="GO" id="GO:0016036">
    <property type="term" value="P:cellular response to phosphate starvation"/>
    <property type="evidence" value="ECO:0007669"/>
    <property type="project" value="TreeGrafter"/>
</dbReference>
<gene>
    <name evidence="10" type="ORF">FYJ39_05670</name>
</gene>
<evidence type="ECO:0000256" key="5">
    <source>
        <dbReference type="ARBA" id="ARBA00022679"/>
    </source>
</evidence>